<sequence length="477" mass="52924">MDLKLTLKETIAVRPYEQSNRQTIELSGLDRISPAILYTVFFYRSQLKNELSSEADGHVERAKRALEKVLVSWFPAAGRFKFNEATGKLEIDCNDKGVTMITTVTDSKLDELGCLHEYKTCYEKLVPKLPEVNDISENPLVVVQITRFACGGISIGFGGSHALFDGLGAFNFLSSWAHTSNGKDESALIVPNHSREALLHSIYSPNSSPATASIYEQGHIAAIQDLYRIPMQAMASDDRCWETALSKFSRTDPQGDQLVVITLRVNKEVVETLKGLAIEKGKLPKCSTFDVLCANVWKARVMALKLNPNTNICLQFPVDSRSRLRPPLGENFTGNAFVLASVSCSVKTLLEESLHHTIQKIQAAKDVIADEYIKLYAKALESSDKFFPSMRELTVVTDWLRFPLHALDFGWGRVSSAALLATPVPETAFLMINLEEPGGFLVRVGTPRQYVDDLISSFHNLNNISTGSSSTSYDNNY</sequence>
<reference evidence="1 2" key="1">
    <citation type="journal article" date="2023" name="Science">
        <title>Complex scaffold remodeling in plant triterpene biosynthesis.</title>
        <authorList>
            <person name="De La Pena R."/>
            <person name="Hodgson H."/>
            <person name="Liu J.C."/>
            <person name="Stephenson M.J."/>
            <person name="Martin A.C."/>
            <person name="Owen C."/>
            <person name="Harkess A."/>
            <person name="Leebens-Mack J."/>
            <person name="Jimenez L.E."/>
            <person name="Osbourn A."/>
            <person name="Sattely E.S."/>
        </authorList>
    </citation>
    <scope>NUCLEOTIDE SEQUENCE [LARGE SCALE GENOMIC DNA]</scope>
    <source>
        <strain evidence="2">cv. JPN11</strain>
        <tissue evidence="1">Leaf</tissue>
    </source>
</reference>
<name>A0ACC1XGW9_MELAZ</name>
<dbReference type="Proteomes" id="UP001164539">
    <property type="component" value="Chromosome 9"/>
</dbReference>
<gene>
    <name evidence="1" type="ORF">OWV82_016360</name>
</gene>
<evidence type="ECO:0000313" key="2">
    <source>
        <dbReference type="Proteomes" id="UP001164539"/>
    </source>
</evidence>
<keyword evidence="2" id="KW-1185">Reference proteome</keyword>
<comment type="caution">
    <text evidence="1">The sequence shown here is derived from an EMBL/GenBank/DDBJ whole genome shotgun (WGS) entry which is preliminary data.</text>
</comment>
<protein>
    <submittedName>
        <fullName evidence="1">Transferase</fullName>
    </submittedName>
</protein>
<keyword evidence="1" id="KW-0808">Transferase</keyword>
<dbReference type="EMBL" id="CM051402">
    <property type="protein sequence ID" value="KAJ4710138.1"/>
    <property type="molecule type" value="Genomic_DNA"/>
</dbReference>
<accession>A0ACC1XGW9</accession>
<evidence type="ECO:0000313" key="1">
    <source>
        <dbReference type="EMBL" id="KAJ4710138.1"/>
    </source>
</evidence>
<proteinExistence type="predicted"/>
<organism evidence="1 2">
    <name type="scientific">Melia azedarach</name>
    <name type="common">Chinaberry tree</name>
    <dbReference type="NCBI Taxonomy" id="155640"/>
    <lineage>
        <taxon>Eukaryota</taxon>
        <taxon>Viridiplantae</taxon>
        <taxon>Streptophyta</taxon>
        <taxon>Embryophyta</taxon>
        <taxon>Tracheophyta</taxon>
        <taxon>Spermatophyta</taxon>
        <taxon>Magnoliopsida</taxon>
        <taxon>eudicotyledons</taxon>
        <taxon>Gunneridae</taxon>
        <taxon>Pentapetalae</taxon>
        <taxon>rosids</taxon>
        <taxon>malvids</taxon>
        <taxon>Sapindales</taxon>
        <taxon>Meliaceae</taxon>
        <taxon>Melia</taxon>
    </lineage>
</organism>